<organism evidence="1">
    <name type="scientific">Haemonchus contortus</name>
    <name type="common">Barber pole worm</name>
    <dbReference type="NCBI Taxonomy" id="6289"/>
    <lineage>
        <taxon>Eukaryota</taxon>
        <taxon>Metazoa</taxon>
        <taxon>Ecdysozoa</taxon>
        <taxon>Nematoda</taxon>
        <taxon>Chromadorea</taxon>
        <taxon>Rhabditida</taxon>
        <taxon>Rhabditina</taxon>
        <taxon>Rhabditomorpha</taxon>
        <taxon>Strongyloidea</taxon>
        <taxon>Trichostrongylidae</taxon>
        <taxon>Haemonchus</taxon>
    </lineage>
</organism>
<protein>
    <submittedName>
        <fullName evidence="1">Uncharacterized protein</fullName>
    </submittedName>
</protein>
<dbReference type="EMBL" id="CAVP010058972">
    <property type="protein sequence ID" value="CDL95387.1"/>
    <property type="molecule type" value="Genomic_DNA"/>
</dbReference>
<evidence type="ECO:0000313" key="1">
    <source>
        <dbReference type="EMBL" id="CDL95387.1"/>
    </source>
</evidence>
<comment type="caution">
    <text evidence="1">The sequence shown here is derived from an EMBL/GenBank/DDBJ whole genome shotgun (WGS) entry which is preliminary data.</text>
</comment>
<dbReference type="AlphaFoldDB" id="W6NTD3"/>
<sequence length="31" mass="3462">VADERYVALSPVPLDLCMHPAFTQFDDGIQI</sequence>
<accession>W6NTD3</accession>
<reference evidence="1" key="1">
    <citation type="submission" date="2013-03" db="EMBL/GenBank/DDBJ databases">
        <authorList>
            <person name="Aslett M."/>
        </authorList>
    </citation>
    <scope>NUCLEOTIDE SEQUENCE [LARGE SCALE GENOMIC DNA]</scope>
    <source>
        <strain evidence="1">ISE/inbred ISE</strain>
    </source>
</reference>
<feature type="non-terminal residue" evidence="1">
    <location>
        <position position="1"/>
    </location>
</feature>
<gene>
    <name evidence="1" type="ORF">HCOI_01462900</name>
</gene>
<reference evidence="1" key="2">
    <citation type="submission" date="2013-05" db="EMBL/GenBank/DDBJ databases">
        <title>The genome and transcriptome of Haemonchus contortus: a key model parasite for drug and vaccine discovery.</title>
        <authorList>
            <person name="Laing R."/>
            <person name="Kikuchi T."/>
            <person name="Martinelli A."/>
            <person name="Tsai I.J."/>
            <person name="Beech R.N."/>
            <person name="Redman E."/>
            <person name="Holroyd N."/>
            <person name="Bartley D.J."/>
            <person name="Beasley H."/>
            <person name="Britton C."/>
            <person name="Curran D."/>
            <person name="Devaney E."/>
            <person name="Gilabert A."/>
            <person name="Jackson F."/>
            <person name="Hunt M."/>
            <person name="Johnston S."/>
            <person name="Kryukov I."/>
            <person name="Li K."/>
            <person name="Morrison A.A."/>
            <person name="Reid A.J."/>
            <person name="Sargison N."/>
            <person name="Saunders G."/>
            <person name="Wasmuth J.D."/>
            <person name="Wolstenholme A."/>
            <person name="Berriman M."/>
            <person name="Gilleard J.S."/>
            <person name="Cotton J.A."/>
        </authorList>
    </citation>
    <scope>NUCLEOTIDE SEQUENCE [LARGE SCALE GENOMIC DNA]</scope>
    <source>
        <strain evidence="1">ISE/inbred ISE</strain>
    </source>
</reference>
<proteinExistence type="predicted"/>
<name>W6NTD3_HAECO</name>